<evidence type="ECO:0000256" key="1">
    <source>
        <dbReference type="SAM" id="Phobius"/>
    </source>
</evidence>
<reference evidence="2 3" key="1">
    <citation type="submission" date="2014-09" db="EMBL/GenBank/DDBJ databases">
        <title>Vibrio maritimus JCM 19240. (C210) whole genome shotgun sequence.</title>
        <authorList>
            <person name="Sawabe T."/>
            <person name="Meirelles P."/>
            <person name="Nakanishi M."/>
            <person name="Sayaka M."/>
            <person name="Hattori M."/>
            <person name="Ohkuma M."/>
        </authorList>
    </citation>
    <scope>NUCLEOTIDE SEQUENCE [LARGE SCALE GENOMIC DNA]</scope>
    <source>
        <strain evidence="2 3">JCM 19240</strain>
    </source>
</reference>
<keyword evidence="1" id="KW-0472">Membrane</keyword>
<dbReference type="Proteomes" id="UP000029224">
    <property type="component" value="Unassembled WGS sequence"/>
</dbReference>
<gene>
    <name evidence="2" type="ORF">JCM19240_1265</name>
</gene>
<evidence type="ECO:0008006" key="4">
    <source>
        <dbReference type="Google" id="ProtNLM"/>
    </source>
</evidence>
<keyword evidence="1" id="KW-1133">Transmembrane helix</keyword>
<feature type="transmembrane region" description="Helical" evidence="1">
    <location>
        <begin position="94"/>
        <end position="115"/>
    </location>
</feature>
<dbReference type="OrthoDB" id="5829999at2"/>
<dbReference type="EMBL" id="BBMT01000004">
    <property type="protein sequence ID" value="GAL34357.1"/>
    <property type="molecule type" value="Genomic_DNA"/>
</dbReference>
<sequence>MFNLIRLVVIANILAALTVFGLGLFIPFFKVTNLMDGAFFNAASIWCVTALVWDGGKISRTYDVDLVTQKVKGMVTEHDLQGEKHQHYRQNYSFGLSLFIAGLIPMLMAIALSFLF</sequence>
<accession>A0A090TTJ2</accession>
<reference evidence="2 3" key="2">
    <citation type="submission" date="2014-09" db="EMBL/GenBank/DDBJ databases">
        <authorList>
            <consortium name="NBRP consortium"/>
            <person name="Sawabe T."/>
            <person name="Meirelles P."/>
            <person name="Nakanishi M."/>
            <person name="Sayaka M."/>
            <person name="Hattori M."/>
            <person name="Ohkuma M."/>
        </authorList>
    </citation>
    <scope>NUCLEOTIDE SEQUENCE [LARGE SCALE GENOMIC DNA]</scope>
    <source>
        <strain evidence="2 3">JCM 19240</strain>
    </source>
</reference>
<keyword evidence="3" id="KW-1185">Reference proteome</keyword>
<feature type="transmembrane region" description="Helical" evidence="1">
    <location>
        <begin position="34"/>
        <end position="53"/>
    </location>
</feature>
<dbReference type="AlphaFoldDB" id="A0A090TTJ2"/>
<organism evidence="2 3">
    <name type="scientific">Vibrio maritimus</name>
    <dbReference type="NCBI Taxonomy" id="990268"/>
    <lineage>
        <taxon>Bacteria</taxon>
        <taxon>Pseudomonadati</taxon>
        <taxon>Pseudomonadota</taxon>
        <taxon>Gammaproteobacteria</taxon>
        <taxon>Vibrionales</taxon>
        <taxon>Vibrionaceae</taxon>
        <taxon>Vibrio</taxon>
    </lineage>
</organism>
<protein>
    <recommendedName>
        <fullName evidence="4">DUF3899 domain-containing protein</fullName>
    </recommendedName>
</protein>
<keyword evidence="1" id="KW-0812">Transmembrane</keyword>
<name>A0A090TTJ2_9VIBR</name>
<proteinExistence type="predicted"/>
<feature type="transmembrane region" description="Helical" evidence="1">
    <location>
        <begin position="7"/>
        <end position="28"/>
    </location>
</feature>
<comment type="caution">
    <text evidence="2">The sequence shown here is derived from an EMBL/GenBank/DDBJ whole genome shotgun (WGS) entry which is preliminary data.</text>
</comment>
<evidence type="ECO:0000313" key="2">
    <source>
        <dbReference type="EMBL" id="GAL34357.1"/>
    </source>
</evidence>
<evidence type="ECO:0000313" key="3">
    <source>
        <dbReference type="Proteomes" id="UP000029224"/>
    </source>
</evidence>